<reference evidence="2" key="1">
    <citation type="submission" date="2022-08" db="EMBL/GenBank/DDBJ databases">
        <authorList>
            <consortium name="DOE Joint Genome Institute"/>
            <person name="Min B."/>
            <person name="Riley R."/>
            <person name="Sierra-Patev S."/>
            <person name="Naranjo-Ortiz M."/>
            <person name="Looney B."/>
            <person name="Konkel Z."/>
            <person name="Slot J.C."/>
            <person name="Sakamoto Y."/>
            <person name="Steenwyk J.L."/>
            <person name="Rokas A."/>
            <person name="Carro J."/>
            <person name="Camarero S."/>
            <person name="Ferreira P."/>
            <person name="Molpeceres G."/>
            <person name="Ruiz-Duenas F.J."/>
            <person name="Serrano A."/>
            <person name="Henrissat B."/>
            <person name="Drula E."/>
            <person name="Hughes K.W."/>
            <person name="Mata J.L."/>
            <person name="Ishikawa N.K."/>
            <person name="Vargas-Isla R."/>
            <person name="Ushijima S."/>
            <person name="Smith C.A."/>
            <person name="Ahrendt S."/>
            <person name="Andreopoulos W."/>
            <person name="He G."/>
            <person name="Labutti K."/>
            <person name="Lipzen A."/>
            <person name="Ng V."/>
            <person name="Sandor L."/>
            <person name="Barry K."/>
            <person name="Martinez A.T."/>
            <person name="Xiao Y."/>
            <person name="Gibbons J.G."/>
            <person name="Terashima K."/>
            <person name="Hibbett D.S."/>
            <person name="Grigoriev I.V."/>
        </authorList>
    </citation>
    <scope>NUCLEOTIDE SEQUENCE</scope>
    <source>
        <strain evidence="2">TFB9207</strain>
    </source>
</reference>
<keyword evidence="3" id="KW-1185">Reference proteome</keyword>
<proteinExistence type="predicted"/>
<sequence length="483" mass="54851">MHLYSTPLPNEILRSITEYIAYIPELPDSCCSYSLSKHASPELLALSVVSSRLRQICLPLLFTHIEVRHDEDVNKLEKRLALYAKYTKTLSIDYNKETYYTLTEVGQQVLCQILPQLERLVDVGLGRCQNRTHLLESILTHPSVTSVLIHDLPDVSMCNHNLSKVILTRAYSSSALSPIYQTYFDQGMKLMCLGLKSDSVDNRLESQLFPGLKAIEIDMYSAPFSFSWLSPLASTHPGLVELRLLKIDHRYLAHNVPPFLLPLFEESQRQDFEDDLEITRLTLRRAQPIGQSSREWHVFELDLHIHDRMCQILSLVGSCFPSLEVLALDFENYVDGMFASYLSSELVDFLSLRVVYLKDIYHPLRIDEGIEMPPIVQLDPLDEMRAFAESTLLALAAHLVKEVRTLDSVHIDDSGDEYDEDGNAFDIWYIRKWIHALNSNCDVSGISGREPPPRILPDSNDETSTDDESGSNNDNSSSDGNNS</sequence>
<evidence type="ECO:0000313" key="2">
    <source>
        <dbReference type="EMBL" id="KAJ3832829.1"/>
    </source>
</evidence>
<protein>
    <recommendedName>
        <fullName evidence="4">F-box domain-containing protein</fullName>
    </recommendedName>
</protein>
<dbReference type="Proteomes" id="UP001163846">
    <property type="component" value="Unassembled WGS sequence"/>
</dbReference>
<gene>
    <name evidence="2" type="ORF">F5878DRAFT_634111</name>
</gene>
<feature type="region of interest" description="Disordered" evidence="1">
    <location>
        <begin position="445"/>
        <end position="483"/>
    </location>
</feature>
<dbReference type="EMBL" id="MU806843">
    <property type="protein sequence ID" value="KAJ3832829.1"/>
    <property type="molecule type" value="Genomic_DNA"/>
</dbReference>
<organism evidence="2 3">
    <name type="scientific">Lentinula raphanica</name>
    <dbReference type="NCBI Taxonomy" id="153919"/>
    <lineage>
        <taxon>Eukaryota</taxon>
        <taxon>Fungi</taxon>
        <taxon>Dikarya</taxon>
        <taxon>Basidiomycota</taxon>
        <taxon>Agaricomycotina</taxon>
        <taxon>Agaricomycetes</taxon>
        <taxon>Agaricomycetidae</taxon>
        <taxon>Agaricales</taxon>
        <taxon>Marasmiineae</taxon>
        <taxon>Omphalotaceae</taxon>
        <taxon>Lentinula</taxon>
    </lineage>
</organism>
<evidence type="ECO:0008006" key="4">
    <source>
        <dbReference type="Google" id="ProtNLM"/>
    </source>
</evidence>
<feature type="compositionally biased region" description="Acidic residues" evidence="1">
    <location>
        <begin position="459"/>
        <end position="469"/>
    </location>
</feature>
<evidence type="ECO:0000256" key="1">
    <source>
        <dbReference type="SAM" id="MobiDB-lite"/>
    </source>
</evidence>
<name>A0AA38U5Q3_9AGAR</name>
<comment type="caution">
    <text evidence="2">The sequence shown here is derived from an EMBL/GenBank/DDBJ whole genome shotgun (WGS) entry which is preliminary data.</text>
</comment>
<accession>A0AA38U5Q3</accession>
<feature type="compositionally biased region" description="Low complexity" evidence="1">
    <location>
        <begin position="470"/>
        <end position="483"/>
    </location>
</feature>
<evidence type="ECO:0000313" key="3">
    <source>
        <dbReference type="Proteomes" id="UP001163846"/>
    </source>
</evidence>
<dbReference type="AlphaFoldDB" id="A0AA38U5Q3"/>